<feature type="transmembrane region" description="Helical" evidence="1">
    <location>
        <begin position="292"/>
        <end position="309"/>
    </location>
</feature>
<dbReference type="Pfam" id="PF01757">
    <property type="entry name" value="Acyl_transf_3"/>
    <property type="match status" value="1"/>
</dbReference>
<keyword evidence="1" id="KW-1133">Transmembrane helix</keyword>
<dbReference type="InterPro" id="IPR002656">
    <property type="entry name" value="Acyl_transf_3_dom"/>
</dbReference>
<feature type="domain" description="Acyltransferase 3" evidence="2">
    <location>
        <begin position="4"/>
        <end position="335"/>
    </location>
</feature>
<feature type="transmembrane region" description="Helical" evidence="1">
    <location>
        <begin position="159"/>
        <end position="176"/>
    </location>
</feature>
<dbReference type="Proteomes" id="UP001139700">
    <property type="component" value="Unassembled WGS sequence"/>
</dbReference>
<dbReference type="EMBL" id="JAJTTA010000004">
    <property type="protein sequence ID" value="MCF0042552.1"/>
    <property type="molecule type" value="Genomic_DNA"/>
</dbReference>
<evidence type="ECO:0000259" key="2">
    <source>
        <dbReference type="Pfam" id="PF01757"/>
    </source>
</evidence>
<keyword evidence="1" id="KW-0472">Membrane</keyword>
<organism evidence="3 4">
    <name type="scientific">Dyadobacter fanqingshengii</name>
    <dbReference type="NCBI Taxonomy" id="2906443"/>
    <lineage>
        <taxon>Bacteria</taxon>
        <taxon>Pseudomonadati</taxon>
        <taxon>Bacteroidota</taxon>
        <taxon>Cytophagia</taxon>
        <taxon>Cytophagales</taxon>
        <taxon>Spirosomataceae</taxon>
        <taxon>Dyadobacter</taxon>
    </lineage>
</organism>
<evidence type="ECO:0000313" key="4">
    <source>
        <dbReference type="Proteomes" id="UP001139700"/>
    </source>
</evidence>
<keyword evidence="4" id="KW-1185">Reference proteome</keyword>
<dbReference type="GO" id="GO:0000271">
    <property type="term" value="P:polysaccharide biosynthetic process"/>
    <property type="evidence" value="ECO:0007669"/>
    <property type="project" value="TreeGrafter"/>
</dbReference>
<gene>
    <name evidence="3" type="ORF">LXM24_20795</name>
</gene>
<proteinExistence type="predicted"/>
<sequence length="369" mass="42100">MKLYSIQFLRALAALLVVYCHSIDLQVKYAVSHQQNFFHLQDFGAIGVDIFFVISGFIISFIGHNINGPGQTYEFLKKRFARINPYYYLVSIVAFILFFYQNDGAFTFKSVLKTITLLPVEPGSEIWWPVLTIGWTLSFEWFFYLLFSALIYKNIKSKEGYLIIMLLALVTIGVILNSPLIIIQFITHPIILEFGAGALIGWLFRNKKVSNALAFTSLITSIVCFIMLIWFGYGRVSESDEVLSGRVTFLRLFYFGIPSILLVFGCVFLEAGSKFRTIWENQTFQLLGNASYSIYLVHTIVFSLLSMLYDRLGMIGSPDVLILIQLVLATIFGVICHLSIEKKILTASIKFLDSVELIFHKNYSIFKAR</sequence>
<feature type="transmembrane region" description="Helical" evidence="1">
    <location>
        <begin position="86"/>
        <end position="106"/>
    </location>
</feature>
<evidence type="ECO:0000256" key="1">
    <source>
        <dbReference type="SAM" id="Phobius"/>
    </source>
</evidence>
<dbReference type="RefSeq" id="WP_234615403.1">
    <property type="nucleotide sequence ID" value="NZ_CP098806.1"/>
</dbReference>
<comment type="caution">
    <text evidence="3">The sequence shown here is derived from an EMBL/GenBank/DDBJ whole genome shotgun (WGS) entry which is preliminary data.</text>
</comment>
<dbReference type="InterPro" id="IPR050879">
    <property type="entry name" value="Acyltransferase_3"/>
</dbReference>
<dbReference type="PANTHER" id="PTHR23028">
    <property type="entry name" value="ACETYLTRANSFERASE"/>
    <property type="match status" value="1"/>
</dbReference>
<evidence type="ECO:0000313" key="3">
    <source>
        <dbReference type="EMBL" id="MCF0042552.1"/>
    </source>
</evidence>
<dbReference type="PANTHER" id="PTHR23028:SF131">
    <property type="entry name" value="BLR2367 PROTEIN"/>
    <property type="match status" value="1"/>
</dbReference>
<keyword evidence="3" id="KW-0808">Transferase</keyword>
<feature type="transmembrane region" description="Helical" evidence="1">
    <location>
        <begin position="182"/>
        <end position="204"/>
    </location>
</feature>
<keyword evidence="1" id="KW-0812">Transmembrane</keyword>
<name>A0A9X1PFY5_9BACT</name>
<accession>A0A9X1PFY5</accession>
<dbReference type="GO" id="GO:0016747">
    <property type="term" value="F:acyltransferase activity, transferring groups other than amino-acyl groups"/>
    <property type="evidence" value="ECO:0007669"/>
    <property type="project" value="InterPro"/>
</dbReference>
<feature type="transmembrane region" description="Helical" evidence="1">
    <location>
        <begin position="211"/>
        <end position="232"/>
    </location>
</feature>
<feature type="transmembrane region" description="Helical" evidence="1">
    <location>
        <begin position="321"/>
        <end position="340"/>
    </location>
</feature>
<dbReference type="AlphaFoldDB" id="A0A9X1PFY5"/>
<reference evidence="3" key="1">
    <citation type="submission" date="2021-12" db="EMBL/GenBank/DDBJ databases">
        <title>Novel species in genus Dyadobacter.</title>
        <authorList>
            <person name="Ma C."/>
        </authorList>
    </citation>
    <scope>NUCLEOTIDE SEQUENCE</scope>
    <source>
        <strain evidence="3">CY399</strain>
    </source>
</reference>
<feature type="transmembrane region" description="Helical" evidence="1">
    <location>
        <begin position="126"/>
        <end position="147"/>
    </location>
</feature>
<dbReference type="GO" id="GO:0016020">
    <property type="term" value="C:membrane"/>
    <property type="evidence" value="ECO:0007669"/>
    <property type="project" value="TreeGrafter"/>
</dbReference>
<protein>
    <submittedName>
        <fullName evidence="3">Acyltransferase</fullName>
    </submittedName>
</protein>
<feature type="transmembrane region" description="Helical" evidence="1">
    <location>
        <begin position="252"/>
        <end position="271"/>
    </location>
</feature>
<keyword evidence="3" id="KW-0012">Acyltransferase</keyword>
<feature type="transmembrane region" description="Helical" evidence="1">
    <location>
        <begin position="46"/>
        <end position="66"/>
    </location>
</feature>